<keyword evidence="3" id="KW-1185">Reference proteome</keyword>
<evidence type="ECO:0000256" key="1">
    <source>
        <dbReference type="SAM" id="Coils"/>
    </source>
</evidence>
<keyword evidence="1" id="KW-0175">Coiled coil</keyword>
<gene>
    <name evidence="2" type="ORF">NE237_011451</name>
</gene>
<comment type="caution">
    <text evidence="2">The sequence shown here is derived from an EMBL/GenBank/DDBJ whole genome shotgun (WGS) entry which is preliminary data.</text>
</comment>
<proteinExistence type="predicted"/>
<accession>A0A9Q0GXY6</accession>
<dbReference type="AlphaFoldDB" id="A0A9Q0GXY6"/>
<dbReference type="EMBL" id="JAMYWD010000011">
    <property type="protein sequence ID" value="KAJ4954668.1"/>
    <property type="molecule type" value="Genomic_DNA"/>
</dbReference>
<feature type="coiled-coil region" evidence="1">
    <location>
        <begin position="107"/>
        <end position="162"/>
    </location>
</feature>
<dbReference type="Proteomes" id="UP001141806">
    <property type="component" value="Unassembled WGS sequence"/>
</dbReference>
<name>A0A9Q0GXY6_9MAGN</name>
<evidence type="ECO:0000313" key="2">
    <source>
        <dbReference type="EMBL" id="KAJ4954668.1"/>
    </source>
</evidence>
<organism evidence="2 3">
    <name type="scientific">Protea cynaroides</name>
    <dbReference type="NCBI Taxonomy" id="273540"/>
    <lineage>
        <taxon>Eukaryota</taxon>
        <taxon>Viridiplantae</taxon>
        <taxon>Streptophyta</taxon>
        <taxon>Embryophyta</taxon>
        <taxon>Tracheophyta</taxon>
        <taxon>Spermatophyta</taxon>
        <taxon>Magnoliopsida</taxon>
        <taxon>Proteales</taxon>
        <taxon>Proteaceae</taxon>
        <taxon>Protea</taxon>
    </lineage>
</organism>
<reference evidence="2" key="1">
    <citation type="journal article" date="2023" name="Plant J.">
        <title>The genome of the king protea, Protea cynaroides.</title>
        <authorList>
            <person name="Chang J."/>
            <person name="Duong T.A."/>
            <person name="Schoeman C."/>
            <person name="Ma X."/>
            <person name="Roodt D."/>
            <person name="Barker N."/>
            <person name="Li Z."/>
            <person name="Van de Peer Y."/>
            <person name="Mizrachi E."/>
        </authorList>
    </citation>
    <scope>NUCLEOTIDE SEQUENCE</scope>
    <source>
        <tissue evidence="2">Young leaves</tissue>
    </source>
</reference>
<evidence type="ECO:0000313" key="3">
    <source>
        <dbReference type="Proteomes" id="UP001141806"/>
    </source>
</evidence>
<protein>
    <submittedName>
        <fullName evidence="2">Uncharacterized protein</fullName>
    </submittedName>
</protein>
<sequence>MKSSAIGEPHQKKKKKPLGDRGETFGRFLTLLLNFLALFLHEVFDKVCLFHTGVPVPQPLLAPLPLPAPQPQRQRLVSEVTDDMSAIDNPIVAEEDLIFLTNTKDHMALLKNDLAKVNETAQTLMEDLTEAEKSCDALNEQLKDKEQEALKLVDKVKKLEKEVLEEGGHDQVHGN</sequence>